<organism evidence="1 2">
    <name type="scientific">Aquarana catesbeiana</name>
    <name type="common">American bullfrog</name>
    <name type="synonym">Rana catesbeiana</name>
    <dbReference type="NCBI Taxonomy" id="8400"/>
    <lineage>
        <taxon>Eukaryota</taxon>
        <taxon>Metazoa</taxon>
        <taxon>Chordata</taxon>
        <taxon>Craniata</taxon>
        <taxon>Vertebrata</taxon>
        <taxon>Euteleostomi</taxon>
        <taxon>Amphibia</taxon>
        <taxon>Batrachia</taxon>
        <taxon>Anura</taxon>
        <taxon>Neobatrachia</taxon>
        <taxon>Ranoidea</taxon>
        <taxon>Ranidae</taxon>
        <taxon>Aquarana</taxon>
    </lineage>
</organism>
<dbReference type="PANTHER" id="PTHR35083:SF1">
    <property type="entry name" value="RGD1565685 PROTEIN"/>
    <property type="match status" value="1"/>
</dbReference>
<evidence type="ECO:0008006" key="3">
    <source>
        <dbReference type="Google" id="ProtNLM"/>
    </source>
</evidence>
<reference evidence="2" key="1">
    <citation type="journal article" date="2017" name="Nat. Commun.">
        <title>The North American bullfrog draft genome provides insight into hormonal regulation of long noncoding RNA.</title>
        <authorList>
            <person name="Hammond S.A."/>
            <person name="Warren R.L."/>
            <person name="Vandervalk B.P."/>
            <person name="Kucuk E."/>
            <person name="Khan H."/>
            <person name="Gibb E.A."/>
            <person name="Pandoh P."/>
            <person name="Kirk H."/>
            <person name="Zhao Y."/>
            <person name="Jones M."/>
            <person name="Mungall A.J."/>
            <person name="Coope R."/>
            <person name="Pleasance S."/>
            <person name="Moore R.A."/>
            <person name="Holt R.A."/>
            <person name="Round J.M."/>
            <person name="Ohora S."/>
            <person name="Walle B.V."/>
            <person name="Veldhoen N."/>
            <person name="Helbing C.C."/>
            <person name="Birol I."/>
        </authorList>
    </citation>
    <scope>NUCLEOTIDE SEQUENCE [LARGE SCALE GENOMIC DNA]</scope>
</reference>
<evidence type="ECO:0000313" key="2">
    <source>
        <dbReference type="Proteomes" id="UP000228934"/>
    </source>
</evidence>
<gene>
    <name evidence="1" type="ORF">AB205_0077660</name>
</gene>
<dbReference type="InterPro" id="IPR027897">
    <property type="entry name" value="DUF4559"/>
</dbReference>
<name>A0A2G9PNX8_AQUCT</name>
<feature type="non-terminal residue" evidence="1">
    <location>
        <position position="203"/>
    </location>
</feature>
<accession>A0A2G9PNX8</accession>
<dbReference type="EMBL" id="KV922597">
    <property type="protein sequence ID" value="PIO05048.1"/>
    <property type="molecule type" value="Genomic_DNA"/>
</dbReference>
<proteinExistence type="predicted"/>
<dbReference type="Pfam" id="PF15112">
    <property type="entry name" value="DUF4559"/>
    <property type="match status" value="1"/>
</dbReference>
<dbReference type="AlphaFoldDB" id="A0A2G9PNX8"/>
<dbReference type="OrthoDB" id="9934809at2759"/>
<evidence type="ECO:0000313" key="1">
    <source>
        <dbReference type="EMBL" id="PIO05048.1"/>
    </source>
</evidence>
<protein>
    <recommendedName>
        <fullName evidence="3">DZIP3-like HEPN domain-containing protein</fullName>
    </recommendedName>
</protein>
<keyword evidence="2" id="KW-1185">Reference proteome</keyword>
<sequence>MELPNLRQRLNCLEYKNWMKAGICLEILKSALQGYIETGMKTFHRQIIAEISPSARHIPGYQCRIQGKQFQPTCPVCIEWMDHILHHHRNRNGEIHWGNCNPLRWPIDYWEVAKVFLPRGKTKSEGPHDCDAAALLNLINFCDHFQVSNISKVREVIKCRNDLMHSSDMKVSSSWLNDFGQKMQDLILELRDVPNSVNDQIQE</sequence>
<dbReference type="PANTHER" id="PTHR35083">
    <property type="entry name" value="RGD1565685 PROTEIN"/>
    <property type="match status" value="1"/>
</dbReference>
<dbReference type="Proteomes" id="UP000228934">
    <property type="component" value="Unassembled WGS sequence"/>
</dbReference>